<evidence type="ECO:0000313" key="2">
    <source>
        <dbReference type="EMBL" id="EME83252.1"/>
    </source>
</evidence>
<dbReference type="OrthoDB" id="7295497at2759"/>
<feature type="region of interest" description="Disordered" evidence="1">
    <location>
        <begin position="131"/>
        <end position="174"/>
    </location>
</feature>
<dbReference type="KEGG" id="pfj:MYCFIDRAFT_89192"/>
<feature type="region of interest" description="Disordered" evidence="1">
    <location>
        <begin position="194"/>
        <end position="249"/>
    </location>
</feature>
<feature type="compositionally biased region" description="Polar residues" evidence="1">
    <location>
        <begin position="33"/>
        <end position="64"/>
    </location>
</feature>
<evidence type="ECO:0000256" key="1">
    <source>
        <dbReference type="SAM" id="MobiDB-lite"/>
    </source>
</evidence>
<feature type="compositionally biased region" description="Polar residues" evidence="1">
    <location>
        <begin position="160"/>
        <end position="174"/>
    </location>
</feature>
<dbReference type="VEuPathDB" id="FungiDB:MYCFIDRAFT_89192"/>
<gene>
    <name evidence="2" type="ORF">MYCFIDRAFT_89192</name>
</gene>
<feature type="compositionally biased region" description="Polar residues" evidence="1">
    <location>
        <begin position="224"/>
        <end position="240"/>
    </location>
</feature>
<sequence>MYAAPQCNSVGLGGPVASHLQKQGIKRQRSHARTPSASTVASTGPNSPYMNSASHPQIANTDHAPNSPAHFAADQALYPKNLPTPSQTPTDSIFAHSNGYVPSASAHIPNAHLAMKSFGFDYHTAEDFTPDFAPSRQSMSSYGNDSPATPQSGAGDDARNYNTSQNDYRQPNPNVQLFRTESQAFQDELYNPNQTYTSAAPKSQSQQQSQQQFLSPHRNLITERLQTANLARSASPTSAISRERSPFRD</sequence>
<dbReference type="EMBL" id="KB446558">
    <property type="protein sequence ID" value="EME83252.1"/>
    <property type="molecule type" value="Genomic_DNA"/>
</dbReference>
<dbReference type="eggNOG" id="ENOG502RBAK">
    <property type="taxonomic scope" value="Eukaryota"/>
</dbReference>
<accession>M3B1H9</accession>
<dbReference type="GeneID" id="19342782"/>
<dbReference type="HOGENOM" id="CLU_1118002_0_0_1"/>
<feature type="region of interest" description="Disordered" evidence="1">
    <location>
        <begin position="1"/>
        <end position="69"/>
    </location>
</feature>
<evidence type="ECO:0000313" key="3">
    <source>
        <dbReference type="Proteomes" id="UP000016932"/>
    </source>
</evidence>
<dbReference type="STRING" id="383855.M3B1H9"/>
<feature type="compositionally biased region" description="Low complexity" evidence="1">
    <location>
        <begin position="203"/>
        <end position="212"/>
    </location>
</feature>
<dbReference type="AlphaFoldDB" id="M3B1H9"/>
<feature type="non-terminal residue" evidence="2">
    <location>
        <position position="1"/>
    </location>
</feature>
<keyword evidence="3" id="KW-1185">Reference proteome</keyword>
<name>M3B1H9_PSEFD</name>
<dbReference type="Proteomes" id="UP000016932">
    <property type="component" value="Unassembled WGS sequence"/>
</dbReference>
<proteinExistence type="predicted"/>
<reference evidence="2 3" key="1">
    <citation type="journal article" date="2012" name="PLoS Pathog.">
        <title>Diverse lifestyles and strategies of plant pathogenesis encoded in the genomes of eighteen Dothideomycetes fungi.</title>
        <authorList>
            <person name="Ohm R.A."/>
            <person name="Feau N."/>
            <person name="Henrissat B."/>
            <person name="Schoch C.L."/>
            <person name="Horwitz B.A."/>
            <person name="Barry K.W."/>
            <person name="Condon B.J."/>
            <person name="Copeland A.C."/>
            <person name="Dhillon B."/>
            <person name="Glaser F."/>
            <person name="Hesse C.N."/>
            <person name="Kosti I."/>
            <person name="LaButti K."/>
            <person name="Lindquist E.A."/>
            <person name="Lucas S."/>
            <person name="Salamov A.A."/>
            <person name="Bradshaw R.E."/>
            <person name="Ciuffetti L."/>
            <person name="Hamelin R.C."/>
            <person name="Kema G.H.J."/>
            <person name="Lawrence C."/>
            <person name="Scott J.A."/>
            <person name="Spatafora J.W."/>
            <person name="Turgeon B.G."/>
            <person name="de Wit P.J.G.M."/>
            <person name="Zhong S."/>
            <person name="Goodwin S.B."/>
            <person name="Grigoriev I.V."/>
        </authorList>
    </citation>
    <scope>NUCLEOTIDE SEQUENCE [LARGE SCALE GENOMIC DNA]</scope>
    <source>
        <strain evidence="2 3">CIRAD86</strain>
    </source>
</reference>
<dbReference type="RefSeq" id="XP_007926540.1">
    <property type="nucleotide sequence ID" value="XM_007928349.1"/>
</dbReference>
<protein>
    <submittedName>
        <fullName evidence="2">Uncharacterized protein</fullName>
    </submittedName>
</protein>
<feature type="compositionally biased region" description="Polar residues" evidence="1">
    <location>
        <begin position="135"/>
        <end position="152"/>
    </location>
</feature>
<organism evidence="2 3">
    <name type="scientific">Pseudocercospora fijiensis (strain CIRAD86)</name>
    <name type="common">Black leaf streak disease fungus</name>
    <name type="synonym">Mycosphaerella fijiensis</name>
    <dbReference type="NCBI Taxonomy" id="383855"/>
    <lineage>
        <taxon>Eukaryota</taxon>
        <taxon>Fungi</taxon>
        <taxon>Dikarya</taxon>
        <taxon>Ascomycota</taxon>
        <taxon>Pezizomycotina</taxon>
        <taxon>Dothideomycetes</taxon>
        <taxon>Dothideomycetidae</taxon>
        <taxon>Mycosphaerellales</taxon>
        <taxon>Mycosphaerellaceae</taxon>
        <taxon>Pseudocercospora</taxon>
    </lineage>
</organism>